<evidence type="ECO:0000256" key="2">
    <source>
        <dbReference type="SAM" id="SignalP"/>
    </source>
</evidence>
<gene>
    <name evidence="3" type="ORF">D0Z08_22020</name>
</gene>
<dbReference type="PROSITE" id="PS51257">
    <property type="entry name" value="PROKAR_LIPOPROTEIN"/>
    <property type="match status" value="1"/>
</dbReference>
<dbReference type="Pfam" id="PF13416">
    <property type="entry name" value="SBP_bac_8"/>
    <property type="match status" value="1"/>
</dbReference>
<keyword evidence="4" id="KW-1185">Reference proteome</keyword>
<accession>A0A417XWI4</accession>
<evidence type="ECO:0000256" key="1">
    <source>
        <dbReference type="ARBA" id="ARBA00022729"/>
    </source>
</evidence>
<feature type="signal peptide" evidence="2">
    <location>
        <begin position="1"/>
        <end position="21"/>
    </location>
</feature>
<dbReference type="OrthoDB" id="3564681at2"/>
<evidence type="ECO:0000313" key="4">
    <source>
        <dbReference type="Proteomes" id="UP000283644"/>
    </source>
</evidence>
<dbReference type="Proteomes" id="UP000283644">
    <property type="component" value="Unassembled WGS sequence"/>
</dbReference>
<feature type="chain" id="PRO_5038596653" evidence="2">
    <location>
        <begin position="22"/>
        <end position="348"/>
    </location>
</feature>
<dbReference type="SUPFAM" id="SSF53850">
    <property type="entry name" value="Periplasmic binding protein-like II"/>
    <property type="match status" value="1"/>
</dbReference>
<proteinExistence type="predicted"/>
<dbReference type="Gene3D" id="3.40.190.10">
    <property type="entry name" value="Periplasmic binding protein-like II"/>
    <property type="match status" value="2"/>
</dbReference>
<dbReference type="AlphaFoldDB" id="A0A417XWI4"/>
<organism evidence="3 4">
    <name type="scientific">Nocardioides immobilis</name>
    <dbReference type="NCBI Taxonomy" id="2049295"/>
    <lineage>
        <taxon>Bacteria</taxon>
        <taxon>Bacillati</taxon>
        <taxon>Actinomycetota</taxon>
        <taxon>Actinomycetes</taxon>
        <taxon>Propionibacteriales</taxon>
        <taxon>Nocardioidaceae</taxon>
        <taxon>Nocardioides</taxon>
    </lineage>
</organism>
<dbReference type="RefSeq" id="WP_118927427.1">
    <property type="nucleotide sequence ID" value="NZ_QXGH01000028.1"/>
</dbReference>
<comment type="caution">
    <text evidence="3">The sequence shown here is derived from an EMBL/GenBank/DDBJ whole genome shotgun (WGS) entry which is preliminary data.</text>
</comment>
<evidence type="ECO:0000313" key="3">
    <source>
        <dbReference type="EMBL" id="RHW24884.1"/>
    </source>
</evidence>
<dbReference type="EMBL" id="QXGH01000028">
    <property type="protein sequence ID" value="RHW24884.1"/>
    <property type="molecule type" value="Genomic_DNA"/>
</dbReference>
<sequence length="348" mass="37111">MTSKRLAAAVAGGLFAVAALAGCGGSDDAELAGSWDEILEAANEEGEVVIYGTVAPDNLELLKQAFEKEYPEIELTYVRGTDADILPKVEIENQTGQGTADIHMTTDAGWIDRSLDAEYSVEVVGPSFDEEAYDRDASIIEDKWFVTSATVFGLAWNTEKLPEGLADPEDALASELAGGKVGVTNPAGIPTYVDMYRKIDVDFGENYVERLAEIQPRVYDSAVAIGQALASGEIWATPMSSSTVLTEKANGAPVEFVVPEKPFGVPWYSHVLSSSPHPNAAQVLADFLVTPEGQAAISHDFIACLPDIEGTGLGTDLQAQDVPLGDADELSSDAVQAYQDEWEQAFLG</sequence>
<protein>
    <submittedName>
        <fullName evidence="3">Extracellular solute-binding protein</fullName>
    </submittedName>
</protein>
<dbReference type="InterPro" id="IPR006059">
    <property type="entry name" value="SBP"/>
</dbReference>
<dbReference type="PANTHER" id="PTHR30006">
    <property type="entry name" value="THIAMINE-BINDING PERIPLASMIC PROTEIN-RELATED"/>
    <property type="match status" value="1"/>
</dbReference>
<reference evidence="3 4" key="1">
    <citation type="submission" date="2018-09" db="EMBL/GenBank/DDBJ databases">
        <title>Genome sequencing of Nocardioides immobilis CCTCC AB 2017083 for comparison to Nocardioides silvaticus.</title>
        <authorList>
            <person name="Li C."/>
            <person name="Wang G."/>
        </authorList>
    </citation>
    <scope>NUCLEOTIDE SEQUENCE [LARGE SCALE GENOMIC DNA]</scope>
    <source>
        <strain evidence="3 4">CCTCC AB 2017083</strain>
    </source>
</reference>
<name>A0A417XWI4_9ACTN</name>
<keyword evidence="1 2" id="KW-0732">Signal</keyword>